<dbReference type="OrthoDB" id="9803371at2"/>
<dbReference type="GO" id="GO:0009228">
    <property type="term" value="P:thiamine biosynthetic process"/>
    <property type="evidence" value="ECO:0007669"/>
    <property type="project" value="UniProtKB-UniRule"/>
</dbReference>
<feature type="binding site" evidence="11">
    <location>
        <position position="375"/>
    </location>
    <ligand>
        <name>thiamine diphosphate</name>
        <dbReference type="ChEBI" id="CHEBI:58937"/>
    </ligand>
</feature>
<dbReference type="GO" id="GO:0019288">
    <property type="term" value="P:isopentenyl diphosphate biosynthetic process, methylerythritol 4-phosphate pathway"/>
    <property type="evidence" value="ECO:0007669"/>
    <property type="project" value="UniProtKB-ARBA"/>
</dbReference>
<dbReference type="EC" id="2.2.1.7" evidence="11"/>
<comment type="cofactor">
    <cofactor evidence="11">
        <name>thiamine diphosphate</name>
        <dbReference type="ChEBI" id="CHEBI:58937"/>
    </cofactor>
    <text evidence="11">Binds 1 thiamine pyrophosphate per subunit.</text>
</comment>
<dbReference type="GO" id="GO:0008661">
    <property type="term" value="F:1-deoxy-D-xylulose-5-phosphate synthase activity"/>
    <property type="evidence" value="ECO:0007669"/>
    <property type="project" value="UniProtKB-UniRule"/>
</dbReference>
<dbReference type="PANTHER" id="PTHR43322:SF5">
    <property type="entry name" value="1-DEOXY-D-XYLULOSE-5-PHOSPHATE SYNTHASE, CHLOROPLASTIC"/>
    <property type="match status" value="1"/>
</dbReference>
<dbReference type="RefSeq" id="WP_076979928.1">
    <property type="nucleotide sequence ID" value="NZ_CP019124.1"/>
</dbReference>
<organism evidence="12 13">
    <name type="scientific">Brevirhabdus pacifica</name>
    <dbReference type="NCBI Taxonomy" id="1267768"/>
    <lineage>
        <taxon>Bacteria</taxon>
        <taxon>Pseudomonadati</taxon>
        <taxon>Pseudomonadota</taxon>
        <taxon>Alphaproteobacteria</taxon>
        <taxon>Rhodobacterales</taxon>
        <taxon>Paracoccaceae</taxon>
        <taxon>Brevirhabdus</taxon>
    </lineage>
</organism>
<keyword evidence="5 11" id="KW-0479">Metal-binding</keyword>
<evidence type="ECO:0000256" key="11">
    <source>
        <dbReference type="HAMAP-Rule" id="MF_00315"/>
    </source>
</evidence>
<dbReference type="NCBIfam" id="NF003933">
    <property type="entry name" value="PRK05444.2-2"/>
    <property type="match status" value="1"/>
</dbReference>
<evidence type="ECO:0000256" key="7">
    <source>
        <dbReference type="ARBA" id="ARBA00022977"/>
    </source>
</evidence>
<dbReference type="HAMAP" id="MF_00315">
    <property type="entry name" value="DXP_synth"/>
    <property type="match status" value="1"/>
</dbReference>
<keyword evidence="6 11" id="KW-0460">Magnesium</keyword>
<comment type="subunit">
    <text evidence="3 11">Homodimer.</text>
</comment>
<feature type="binding site" evidence="11">
    <location>
        <position position="155"/>
    </location>
    <ligand>
        <name>Mg(2+)</name>
        <dbReference type="ChEBI" id="CHEBI:18420"/>
    </ligand>
</feature>
<evidence type="ECO:0000256" key="10">
    <source>
        <dbReference type="ARBA" id="ARBA00055605"/>
    </source>
</evidence>
<evidence type="ECO:0000256" key="9">
    <source>
        <dbReference type="ARBA" id="ARBA00023229"/>
    </source>
</evidence>
<proteinExistence type="inferred from homology"/>
<dbReference type="SUPFAM" id="SSF52922">
    <property type="entry name" value="TK C-terminal domain-like"/>
    <property type="match status" value="1"/>
</dbReference>
<evidence type="ECO:0000256" key="4">
    <source>
        <dbReference type="ARBA" id="ARBA00022679"/>
    </source>
</evidence>
<accession>A0A1U7DIT1</accession>
<dbReference type="FunFam" id="3.40.50.920:FF:000002">
    <property type="entry name" value="1-deoxy-D-xylulose-5-phosphate synthase"/>
    <property type="match status" value="1"/>
</dbReference>
<comment type="function">
    <text evidence="10 11">Catalyzes the acyloin condensation reaction between C atoms 2 and 3 of pyruvate and glyceraldehyde 3-phosphate to yield 1-deoxy-D-xylulose-5-phosphate (DXP).</text>
</comment>
<dbReference type="FunFam" id="3.40.50.970:FF:000005">
    <property type="entry name" value="1-deoxy-D-xylulose-5-phosphate synthase"/>
    <property type="match status" value="1"/>
</dbReference>
<evidence type="ECO:0000256" key="2">
    <source>
        <dbReference type="ARBA" id="ARBA00011081"/>
    </source>
</evidence>
<dbReference type="SUPFAM" id="SSF52518">
    <property type="entry name" value="Thiamin diphosphate-binding fold (THDP-binding)"/>
    <property type="match status" value="2"/>
</dbReference>
<feature type="binding site" evidence="11">
    <location>
        <position position="79"/>
    </location>
    <ligand>
        <name>thiamine diphosphate</name>
        <dbReference type="ChEBI" id="CHEBI:58937"/>
    </ligand>
</feature>
<dbReference type="InterPro" id="IPR049557">
    <property type="entry name" value="Transketolase_CS"/>
</dbReference>
<dbReference type="PROSITE" id="PS00801">
    <property type="entry name" value="TRANSKETOLASE_1"/>
    <property type="match status" value="1"/>
</dbReference>
<dbReference type="InterPro" id="IPR020826">
    <property type="entry name" value="Transketolase_BS"/>
</dbReference>
<dbReference type="NCBIfam" id="TIGR00204">
    <property type="entry name" value="dxs"/>
    <property type="match status" value="1"/>
</dbReference>
<reference evidence="12 13" key="1">
    <citation type="submission" date="2017-01" db="EMBL/GenBank/DDBJ databases">
        <title>Genomic analysis of Xuhuaishuia manganoxidans DY6-4.</title>
        <authorList>
            <person name="Wang X."/>
        </authorList>
    </citation>
    <scope>NUCLEOTIDE SEQUENCE [LARGE SCALE GENOMIC DNA]</scope>
    <source>
        <strain evidence="12 13">DY6-4</strain>
    </source>
</reference>
<feature type="binding site" evidence="11">
    <location>
        <position position="184"/>
    </location>
    <ligand>
        <name>thiamine diphosphate</name>
        <dbReference type="ChEBI" id="CHEBI:58937"/>
    </ligand>
</feature>
<evidence type="ECO:0000313" key="13">
    <source>
        <dbReference type="Proteomes" id="UP000187266"/>
    </source>
</evidence>
<evidence type="ECO:0000256" key="3">
    <source>
        <dbReference type="ARBA" id="ARBA00011738"/>
    </source>
</evidence>
<accession>A0A2M9DAW4</accession>
<dbReference type="Gene3D" id="3.40.50.920">
    <property type="match status" value="1"/>
</dbReference>
<dbReference type="InterPro" id="IPR009014">
    <property type="entry name" value="Transketo_C/PFOR_II"/>
</dbReference>
<dbReference type="GO" id="GO:0016114">
    <property type="term" value="P:terpenoid biosynthetic process"/>
    <property type="evidence" value="ECO:0007669"/>
    <property type="project" value="UniProtKB-UniRule"/>
</dbReference>
<feature type="binding site" evidence="11">
    <location>
        <position position="184"/>
    </location>
    <ligand>
        <name>Mg(2+)</name>
        <dbReference type="ChEBI" id="CHEBI:18420"/>
    </ligand>
</feature>
<feature type="binding site" evidence="11">
    <location>
        <begin position="156"/>
        <end position="157"/>
    </location>
    <ligand>
        <name>thiamine diphosphate</name>
        <dbReference type="ChEBI" id="CHEBI:58937"/>
    </ligand>
</feature>
<keyword evidence="7 11" id="KW-0784">Thiamine biosynthesis</keyword>
<dbReference type="Pfam" id="PF13292">
    <property type="entry name" value="DXP_synthase_N"/>
    <property type="match status" value="1"/>
</dbReference>
<comment type="catalytic activity">
    <reaction evidence="11">
        <text>D-glyceraldehyde 3-phosphate + pyruvate + H(+) = 1-deoxy-D-xylulose 5-phosphate + CO2</text>
        <dbReference type="Rhea" id="RHEA:12605"/>
        <dbReference type="ChEBI" id="CHEBI:15361"/>
        <dbReference type="ChEBI" id="CHEBI:15378"/>
        <dbReference type="ChEBI" id="CHEBI:16526"/>
        <dbReference type="ChEBI" id="CHEBI:57792"/>
        <dbReference type="ChEBI" id="CHEBI:59776"/>
        <dbReference type="EC" id="2.2.1.7"/>
    </reaction>
</comment>
<gene>
    <name evidence="11" type="primary">dxs</name>
    <name evidence="12" type="ORF">BV394_09425</name>
</gene>
<dbReference type="Pfam" id="PF02779">
    <property type="entry name" value="Transket_pyr"/>
    <property type="match status" value="1"/>
</dbReference>
<dbReference type="UniPathway" id="UPA00064">
    <property type="reaction ID" value="UER00091"/>
</dbReference>
<dbReference type="PANTHER" id="PTHR43322">
    <property type="entry name" value="1-D-DEOXYXYLULOSE 5-PHOSPHATE SYNTHASE-RELATED"/>
    <property type="match status" value="1"/>
</dbReference>
<keyword evidence="8 11" id="KW-0786">Thiamine pyrophosphate</keyword>
<dbReference type="AlphaFoldDB" id="A0A1U7DIT1"/>
<name>A0A1U7DIT1_9RHOB</name>
<feature type="binding site" evidence="11">
    <location>
        <begin position="120"/>
        <end position="122"/>
    </location>
    <ligand>
        <name>thiamine diphosphate</name>
        <dbReference type="ChEBI" id="CHEBI:58937"/>
    </ligand>
</feature>
<keyword evidence="9 11" id="KW-0414">Isoprene biosynthesis</keyword>
<sequence>MSDRPLTPTLDRVNVPADMKSLSDAELHRLADELRRETISAVSETGGHLGAGLGVVELTVALHAVFDTPRDRIIWDVSHQCYPHKILTGRRDRIRTLRQKDGLSGFTKRSESPYDPFGAAHSSTSISAALGFAVARDLGGAPDPGLGDAIAVIGDGAMSAGMAYEAMNNAGHLGKRLIVILNDNEMSIAPPVGAMSAYLSRLYAGAPFQEFKAAAKGAVSLLPEPFQQGARRAKEMLKGMAVGGTMFEELGFSYVGPIDGHDLDQLLPVLRTVKARATGPILIHALTRKGKGYAPAEAAIDRGHGVARFDVVTGKQKKSPSNAPSYTSVFAKSLIRAGEADDRIVAITAAMPDGTGLNLFAERFPTRCFDVGIAEQHAVTFSAALAAGGMRPFCALYSTFLQRGYDQVVHDVAIQRLPVRFAIDRAGLVGADGATHAGAFDIAFLANLPDFVVMAAADEAELVHMVATAAAYDAGPIAFRFPRGEGVGVELPEKGQLLEIGKGRIIREGARAAILSFGTRLAEVEAAAETLAQMGITPTVADARFAKPLDRDLILDLAARHEAVITIEEGAVGGFGSHVAQLLSDEGVFDKGLRFRSMVLPDTFIDQASPADMYAMAELDARHIVQRVLDALGIADISSRRA</sequence>
<dbReference type="STRING" id="1267768.BV394_09425"/>
<dbReference type="InterPro" id="IPR005477">
    <property type="entry name" value="Dxylulose-5-P_synthase"/>
</dbReference>
<dbReference type="CDD" id="cd07033">
    <property type="entry name" value="TPP_PYR_DXS_TK_like"/>
    <property type="match status" value="1"/>
</dbReference>
<dbReference type="GO" id="GO:0030976">
    <property type="term" value="F:thiamine pyrophosphate binding"/>
    <property type="evidence" value="ECO:0007669"/>
    <property type="project" value="UniProtKB-UniRule"/>
</dbReference>
<evidence type="ECO:0000313" key="12">
    <source>
        <dbReference type="EMBL" id="APX89907.1"/>
    </source>
</evidence>
<comment type="cofactor">
    <cofactor evidence="11">
        <name>Mg(2+)</name>
        <dbReference type="ChEBI" id="CHEBI:18420"/>
    </cofactor>
    <text evidence="11">Binds 1 Mg(2+) ion per subunit.</text>
</comment>
<dbReference type="SMART" id="SM00861">
    <property type="entry name" value="Transket_pyr"/>
    <property type="match status" value="1"/>
</dbReference>
<dbReference type="InterPro" id="IPR005475">
    <property type="entry name" value="Transketolase-like_Pyr-bd"/>
</dbReference>
<dbReference type="InterPro" id="IPR029061">
    <property type="entry name" value="THDP-binding"/>
</dbReference>
<evidence type="ECO:0000256" key="8">
    <source>
        <dbReference type="ARBA" id="ARBA00023052"/>
    </source>
</evidence>
<dbReference type="CDD" id="cd02007">
    <property type="entry name" value="TPP_DXS"/>
    <property type="match status" value="1"/>
</dbReference>
<dbReference type="EMBL" id="CP019124">
    <property type="protein sequence ID" value="APX89907.1"/>
    <property type="molecule type" value="Genomic_DNA"/>
</dbReference>
<dbReference type="Pfam" id="PF02780">
    <property type="entry name" value="Transketolase_C"/>
    <property type="match status" value="1"/>
</dbReference>
<comment type="similarity">
    <text evidence="2 11">Belongs to the transketolase family. DXPS subfamily.</text>
</comment>
<dbReference type="Gene3D" id="3.40.50.970">
    <property type="match status" value="2"/>
</dbReference>
<dbReference type="Proteomes" id="UP000187266">
    <property type="component" value="Chromosome"/>
</dbReference>
<dbReference type="PROSITE" id="PS00802">
    <property type="entry name" value="TRANSKETOLASE_2"/>
    <property type="match status" value="1"/>
</dbReference>
<keyword evidence="4 11" id="KW-0808">Transferase</keyword>
<dbReference type="InterPro" id="IPR033248">
    <property type="entry name" value="Transketolase_C"/>
</dbReference>
<evidence type="ECO:0000256" key="1">
    <source>
        <dbReference type="ARBA" id="ARBA00004980"/>
    </source>
</evidence>
<protein>
    <recommendedName>
        <fullName evidence="11">1-deoxy-D-xylulose-5-phosphate synthase</fullName>
        <ecNumber evidence="11">2.2.1.7</ecNumber>
    </recommendedName>
    <alternativeName>
        <fullName evidence="11">1-deoxyxylulose-5-phosphate synthase</fullName>
        <shortName evidence="11">DXP synthase</shortName>
        <shortName evidence="11">DXPS</shortName>
    </alternativeName>
</protein>
<feature type="binding site" evidence="11">
    <location>
        <position position="293"/>
    </location>
    <ligand>
        <name>thiamine diphosphate</name>
        <dbReference type="ChEBI" id="CHEBI:58937"/>
    </ligand>
</feature>
<evidence type="ECO:0000256" key="6">
    <source>
        <dbReference type="ARBA" id="ARBA00022842"/>
    </source>
</evidence>
<keyword evidence="13" id="KW-1185">Reference proteome</keyword>
<dbReference type="GO" id="GO:0000287">
    <property type="term" value="F:magnesium ion binding"/>
    <property type="evidence" value="ECO:0007669"/>
    <property type="project" value="UniProtKB-UniRule"/>
</dbReference>
<evidence type="ECO:0000256" key="5">
    <source>
        <dbReference type="ARBA" id="ARBA00022723"/>
    </source>
</evidence>
<comment type="pathway">
    <text evidence="1 11">Metabolic intermediate biosynthesis; 1-deoxy-D-xylulose 5-phosphate biosynthesis; 1-deoxy-D-xylulose 5-phosphate from D-glyceraldehyde 3-phosphate and pyruvate: step 1/1.</text>
</comment>